<dbReference type="EMBL" id="CAXDID020000115">
    <property type="protein sequence ID" value="CAL6030310.1"/>
    <property type="molecule type" value="Genomic_DNA"/>
</dbReference>
<feature type="transmembrane region" description="Helical" evidence="1">
    <location>
        <begin position="134"/>
        <end position="156"/>
    </location>
</feature>
<evidence type="ECO:0000256" key="1">
    <source>
        <dbReference type="SAM" id="Phobius"/>
    </source>
</evidence>
<reference evidence="3 4" key="2">
    <citation type="submission" date="2024-07" db="EMBL/GenBank/DDBJ databases">
        <authorList>
            <person name="Akdeniz Z."/>
        </authorList>
    </citation>
    <scope>NUCLEOTIDE SEQUENCE [LARGE SCALE GENOMIC DNA]</scope>
</reference>
<evidence type="ECO:0000313" key="2">
    <source>
        <dbReference type="EMBL" id="CAI9951074.1"/>
    </source>
</evidence>
<dbReference type="AlphaFoldDB" id="A0AA86Q2N5"/>
<feature type="transmembrane region" description="Helical" evidence="1">
    <location>
        <begin position="99"/>
        <end position="122"/>
    </location>
</feature>
<keyword evidence="4" id="KW-1185">Reference proteome</keyword>
<keyword evidence="1" id="KW-0472">Membrane</keyword>
<keyword evidence="1" id="KW-1133">Transmembrane helix</keyword>
<comment type="caution">
    <text evidence="2">The sequence shown here is derived from an EMBL/GenBank/DDBJ whole genome shotgun (WGS) entry which is preliminary data.</text>
</comment>
<sequence>MNQNECPKWMIIPHCKYVKSWHPAIIIIGELYMFIQSIFSIVILVKLIQTKKANYKAAHIFITICLLCCALLRLPWWYMNSVVYFDNTSPAVAVQVLNRLAMLFLYLAQSYYVQTWLVLIFMLNAQVGKKQIQITFISFDIIVSGTILFTVISRFWDKEVHDNGSYGILYEISTKLLGVASLFTSIMFISIGSAILVKLRHFYRACSSTILSFVTISVLLFTAGVCRFIALFYKDFFGKYMNNNAFAVLCYAVPDILPCSVITAMQINIMLKHKKEYRPISGQEEESVRLI</sequence>
<proteinExistence type="predicted"/>
<feature type="transmembrane region" description="Helical" evidence="1">
    <location>
        <begin position="20"/>
        <end position="45"/>
    </location>
</feature>
<organism evidence="2">
    <name type="scientific">Hexamita inflata</name>
    <dbReference type="NCBI Taxonomy" id="28002"/>
    <lineage>
        <taxon>Eukaryota</taxon>
        <taxon>Metamonada</taxon>
        <taxon>Diplomonadida</taxon>
        <taxon>Hexamitidae</taxon>
        <taxon>Hexamitinae</taxon>
        <taxon>Hexamita</taxon>
    </lineage>
</organism>
<reference evidence="2" key="1">
    <citation type="submission" date="2023-06" db="EMBL/GenBank/DDBJ databases">
        <authorList>
            <person name="Kurt Z."/>
        </authorList>
    </citation>
    <scope>NUCLEOTIDE SEQUENCE</scope>
</reference>
<accession>A0AA86Q2N5</accession>
<dbReference type="Proteomes" id="UP001642409">
    <property type="component" value="Unassembled WGS sequence"/>
</dbReference>
<feature type="transmembrane region" description="Helical" evidence="1">
    <location>
        <begin position="209"/>
        <end position="233"/>
    </location>
</feature>
<feature type="transmembrane region" description="Helical" evidence="1">
    <location>
        <begin position="176"/>
        <end position="197"/>
    </location>
</feature>
<name>A0AA86Q2N5_9EUKA</name>
<protein>
    <submittedName>
        <fullName evidence="2">Uncharacterized protein</fullName>
    </submittedName>
</protein>
<evidence type="ECO:0000313" key="4">
    <source>
        <dbReference type="Proteomes" id="UP001642409"/>
    </source>
</evidence>
<evidence type="ECO:0000313" key="3">
    <source>
        <dbReference type="EMBL" id="CAL6030310.1"/>
    </source>
</evidence>
<dbReference type="EMBL" id="CATOUU010000822">
    <property type="protein sequence ID" value="CAI9951074.1"/>
    <property type="molecule type" value="Genomic_DNA"/>
</dbReference>
<gene>
    <name evidence="3" type="ORF">HINF_LOCUS33187</name>
    <name evidence="2" type="ORF">HINF_LOCUS38719</name>
</gene>
<feature type="transmembrane region" description="Helical" evidence="1">
    <location>
        <begin position="245"/>
        <end position="271"/>
    </location>
</feature>
<keyword evidence="1" id="KW-0812">Transmembrane</keyword>
<feature type="transmembrane region" description="Helical" evidence="1">
    <location>
        <begin position="57"/>
        <end position="79"/>
    </location>
</feature>